<dbReference type="PROSITE" id="PS50262">
    <property type="entry name" value="G_PROTEIN_RECEP_F1_2"/>
    <property type="match status" value="1"/>
</dbReference>
<evidence type="ECO:0000256" key="3">
    <source>
        <dbReference type="ARBA" id="ARBA00022989"/>
    </source>
</evidence>
<comment type="subcellular location">
    <subcellularLocation>
        <location evidence="1">Membrane</location>
    </subcellularLocation>
</comment>
<feature type="transmembrane region" description="Helical" evidence="6">
    <location>
        <begin position="97"/>
        <end position="114"/>
    </location>
</feature>
<accession>A0A814DD59</accession>
<keyword evidence="3 6" id="KW-1133">Transmembrane helix</keyword>
<comment type="caution">
    <text evidence="8">The sequence shown here is derived from an EMBL/GenBank/DDBJ whole genome shotgun (WGS) entry which is preliminary data.</text>
</comment>
<evidence type="ECO:0000313" key="8">
    <source>
        <dbReference type="EMBL" id="CAF0954166.1"/>
    </source>
</evidence>
<dbReference type="Gene3D" id="1.20.1070.10">
    <property type="entry name" value="Rhodopsin 7-helix transmembrane proteins"/>
    <property type="match status" value="1"/>
</dbReference>
<dbReference type="AlphaFoldDB" id="A0A814DD59"/>
<keyword evidence="4 6" id="KW-0472">Membrane</keyword>
<feature type="compositionally biased region" description="Polar residues" evidence="5">
    <location>
        <begin position="248"/>
        <end position="264"/>
    </location>
</feature>
<dbReference type="PANTHER" id="PTHR46641:SF25">
    <property type="entry name" value="CNMAMIDE RECEPTOR-RELATED"/>
    <property type="match status" value="1"/>
</dbReference>
<proteinExistence type="predicted"/>
<dbReference type="InterPro" id="IPR017452">
    <property type="entry name" value="GPCR_Rhodpsn_7TM"/>
</dbReference>
<evidence type="ECO:0000256" key="2">
    <source>
        <dbReference type="ARBA" id="ARBA00022692"/>
    </source>
</evidence>
<organism evidence="8 9">
    <name type="scientific">Adineta steineri</name>
    <dbReference type="NCBI Taxonomy" id="433720"/>
    <lineage>
        <taxon>Eukaryota</taxon>
        <taxon>Metazoa</taxon>
        <taxon>Spiralia</taxon>
        <taxon>Gnathifera</taxon>
        <taxon>Rotifera</taxon>
        <taxon>Eurotatoria</taxon>
        <taxon>Bdelloidea</taxon>
        <taxon>Adinetida</taxon>
        <taxon>Adinetidae</taxon>
        <taxon>Adineta</taxon>
    </lineage>
</organism>
<evidence type="ECO:0000313" key="9">
    <source>
        <dbReference type="Proteomes" id="UP000663877"/>
    </source>
</evidence>
<dbReference type="Proteomes" id="UP000663877">
    <property type="component" value="Unassembled WGS sequence"/>
</dbReference>
<feature type="transmembrane region" description="Helical" evidence="6">
    <location>
        <begin position="135"/>
        <end position="158"/>
    </location>
</feature>
<evidence type="ECO:0000256" key="1">
    <source>
        <dbReference type="ARBA" id="ARBA00004370"/>
    </source>
</evidence>
<feature type="transmembrane region" description="Helical" evidence="6">
    <location>
        <begin position="207"/>
        <end position="225"/>
    </location>
</feature>
<name>A0A814DD59_9BILA</name>
<protein>
    <recommendedName>
        <fullName evidence="7">G-protein coupled receptors family 1 profile domain-containing protein</fullName>
    </recommendedName>
</protein>
<reference evidence="8" key="1">
    <citation type="submission" date="2021-02" db="EMBL/GenBank/DDBJ databases">
        <authorList>
            <person name="Nowell W R."/>
        </authorList>
    </citation>
    <scope>NUCLEOTIDE SEQUENCE</scope>
</reference>
<gene>
    <name evidence="8" type="ORF">BJG266_LOCUS13381</name>
</gene>
<dbReference type="GO" id="GO:0016020">
    <property type="term" value="C:membrane"/>
    <property type="evidence" value="ECO:0007669"/>
    <property type="project" value="UniProtKB-SubCell"/>
</dbReference>
<evidence type="ECO:0000259" key="7">
    <source>
        <dbReference type="PROSITE" id="PS50262"/>
    </source>
</evidence>
<dbReference type="PANTHER" id="PTHR46641">
    <property type="entry name" value="FMRFAMIDE RECEPTOR-RELATED"/>
    <property type="match status" value="1"/>
</dbReference>
<feature type="transmembrane region" description="Helical" evidence="6">
    <location>
        <begin position="299"/>
        <end position="321"/>
    </location>
</feature>
<feature type="transmembrane region" description="Helical" evidence="6">
    <location>
        <begin position="12"/>
        <end position="32"/>
    </location>
</feature>
<dbReference type="EMBL" id="CAJNOI010000054">
    <property type="protein sequence ID" value="CAF0954166.1"/>
    <property type="molecule type" value="Genomic_DNA"/>
</dbReference>
<feature type="region of interest" description="Disordered" evidence="5">
    <location>
        <begin position="248"/>
        <end position="271"/>
    </location>
</feature>
<feature type="domain" description="G-protein coupled receptors family 1 profile" evidence="7">
    <location>
        <begin position="24"/>
        <end position="346"/>
    </location>
</feature>
<sequence length="419" mass="49125">MDTDMMVRVNDYTCIILFVLGFIGNVLGLIVFSSRRFRCCSTYATLALTSFAVNLICIVRYSLLLHSATRLWLTDNIIHIHWLACKFFRLSSSSRVIAAWVTVFWVIERFIYVSSRLNVLFHRHERYRIFEKYKYVYMICILLFIVMIVSGPITIFYAPYPISLNRTDSPIKCTFNPSHTSPAWENYFTKSSFNFNHTTIRFLLSEIIPSVLVGLFNIGIIICILRTTAHVRRRQEYQHNNQLSLSTVTGTTSKVPSSNAYDANQQQQQRRGSIRRCSFKNTTTPASNVPFGKMSWMNIVLILHSLLFFFSFSATSLVYFSTSDAQLAYWTSIIILASCSLNFYVYCLSGKHFRTELKRIAKRYLRNLYKKILRHCYKDDNRRHSTAQNIKDQIYRDVLLRDDFADLQLRQYQMIERMK</sequence>
<keyword evidence="2 6" id="KW-0812">Transmembrane</keyword>
<dbReference type="SUPFAM" id="SSF81321">
    <property type="entry name" value="Family A G protein-coupled receptor-like"/>
    <property type="match status" value="1"/>
</dbReference>
<evidence type="ECO:0000256" key="4">
    <source>
        <dbReference type="ARBA" id="ARBA00023136"/>
    </source>
</evidence>
<evidence type="ECO:0000256" key="5">
    <source>
        <dbReference type="SAM" id="MobiDB-lite"/>
    </source>
</evidence>
<feature type="transmembrane region" description="Helical" evidence="6">
    <location>
        <begin position="44"/>
        <end position="63"/>
    </location>
</feature>
<evidence type="ECO:0000256" key="6">
    <source>
        <dbReference type="SAM" id="Phobius"/>
    </source>
</evidence>
<feature type="transmembrane region" description="Helical" evidence="6">
    <location>
        <begin position="327"/>
        <end position="349"/>
    </location>
</feature>
<dbReference type="InterPro" id="IPR052954">
    <property type="entry name" value="GPCR-Ligand_Int"/>
</dbReference>